<dbReference type="CDD" id="cd00090">
    <property type="entry name" value="HTH_ARSR"/>
    <property type="match status" value="1"/>
</dbReference>
<dbReference type="PANTHER" id="PTHR33154">
    <property type="entry name" value="TRANSCRIPTIONAL REGULATOR, ARSR FAMILY"/>
    <property type="match status" value="1"/>
</dbReference>
<keyword evidence="3" id="KW-0804">Transcription</keyword>
<comment type="caution">
    <text evidence="5">The sequence shown here is derived from an EMBL/GenBank/DDBJ whole genome shotgun (WGS) entry which is preliminary data.</text>
</comment>
<dbReference type="InterPro" id="IPR051081">
    <property type="entry name" value="HTH_MetalResp_TranReg"/>
</dbReference>
<dbReference type="InterPro" id="IPR001845">
    <property type="entry name" value="HTH_ArsR_DNA-bd_dom"/>
</dbReference>
<evidence type="ECO:0000256" key="1">
    <source>
        <dbReference type="ARBA" id="ARBA00023015"/>
    </source>
</evidence>
<evidence type="ECO:0000256" key="3">
    <source>
        <dbReference type="ARBA" id="ARBA00023163"/>
    </source>
</evidence>
<keyword evidence="1" id="KW-0805">Transcription regulation</keyword>
<sequence length="102" mass="11239">MRTVFHPALSDIPLHKVMHALGSPVRLAVVKELLDGDVHQGSEFDFGVGQSTLSHHVKILREAGIVQNDPEGNRCLMSLRSAELDARFPGFVEQLRVLTVAE</sequence>
<dbReference type="SUPFAM" id="SSF46785">
    <property type="entry name" value="Winged helix' DNA-binding domain"/>
    <property type="match status" value="1"/>
</dbReference>
<dbReference type="EMBL" id="BAABLM010000002">
    <property type="protein sequence ID" value="GAA4672526.1"/>
    <property type="molecule type" value="Genomic_DNA"/>
</dbReference>
<name>A0ABP8VUM9_9MICO</name>
<feature type="domain" description="HTH arsR-type" evidence="4">
    <location>
        <begin position="16"/>
        <end position="93"/>
    </location>
</feature>
<reference evidence="6" key="1">
    <citation type="journal article" date="2019" name="Int. J. Syst. Evol. Microbiol.">
        <title>The Global Catalogue of Microorganisms (GCM) 10K type strain sequencing project: providing services to taxonomists for standard genome sequencing and annotation.</title>
        <authorList>
            <consortium name="The Broad Institute Genomics Platform"/>
            <consortium name="The Broad Institute Genome Sequencing Center for Infectious Disease"/>
            <person name="Wu L."/>
            <person name="Ma J."/>
        </authorList>
    </citation>
    <scope>NUCLEOTIDE SEQUENCE [LARGE SCALE GENOMIC DNA]</scope>
    <source>
        <strain evidence="6">JCM 18956</strain>
    </source>
</reference>
<protein>
    <submittedName>
        <fullName evidence="5">Helix-turn-helix transcriptional regulator</fullName>
    </submittedName>
</protein>
<evidence type="ECO:0000256" key="2">
    <source>
        <dbReference type="ARBA" id="ARBA00023125"/>
    </source>
</evidence>
<dbReference type="InterPro" id="IPR036390">
    <property type="entry name" value="WH_DNA-bd_sf"/>
</dbReference>
<evidence type="ECO:0000313" key="5">
    <source>
        <dbReference type="EMBL" id="GAA4672526.1"/>
    </source>
</evidence>
<keyword evidence="2" id="KW-0238">DNA-binding</keyword>
<dbReference type="Proteomes" id="UP001501295">
    <property type="component" value="Unassembled WGS sequence"/>
</dbReference>
<dbReference type="InterPro" id="IPR036388">
    <property type="entry name" value="WH-like_DNA-bd_sf"/>
</dbReference>
<dbReference type="SMART" id="SM00418">
    <property type="entry name" value="HTH_ARSR"/>
    <property type="match status" value="1"/>
</dbReference>
<proteinExistence type="predicted"/>
<evidence type="ECO:0000313" key="6">
    <source>
        <dbReference type="Proteomes" id="UP001501295"/>
    </source>
</evidence>
<dbReference type="Gene3D" id="1.10.10.10">
    <property type="entry name" value="Winged helix-like DNA-binding domain superfamily/Winged helix DNA-binding domain"/>
    <property type="match status" value="1"/>
</dbReference>
<dbReference type="PRINTS" id="PR00778">
    <property type="entry name" value="HTHARSR"/>
</dbReference>
<dbReference type="PANTHER" id="PTHR33154:SF12">
    <property type="entry name" value="TRANSCRIPTIONAL REGULATORY PROTEIN"/>
    <property type="match status" value="1"/>
</dbReference>
<evidence type="ECO:0000259" key="4">
    <source>
        <dbReference type="SMART" id="SM00418"/>
    </source>
</evidence>
<accession>A0ABP8VUM9</accession>
<organism evidence="5 6">
    <name type="scientific">Frondihabitans cladoniiphilus</name>
    <dbReference type="NCBI Taxonomy" id="715785"/>
    <lineage>
        <taxon>Bacteria</taxon>
        <taxon>Bacillati</taxon>
        <taxon>Actinomycetota</taxon>
        <taxon>Actinomycetes</taxon>
        <taxon>Micrococcales</taxon>
        <taxon>Microbacteriaceae</taxon>
        <taxon>Frondihabitans</taxon>
    </lineage>
</organism>
<keyword evidence="6" id="KW-1185">Reference proteome</keyword>
<gene>
    <name evidence="5" type="ORF">GCM10025780_15900</name>
</gene>
<dbReference type="Pfam" id="PF01022">
    <property type="entry name" value="HTH_5"/>
    <property type="match status" value="1"/>
</dbReference>
<dbReference type="InterPro" id="IPR011991">
    <property type="entry name" value="ArsR-like_HTH"/>
</dbReference>